<dbReference type="EMBL" id="LNQE01000271">
    <property type="protein sequence ID" value="KUG27974.1"/>
    <property type="molecule type" value="Genomic_DNA"/>
</dbReference>
<feature type="transmembrane region" description="Helical" evidence="1">
    <location>
        <begin position="12"/>
        <end position="37"/>
    </location>
</feature>
<protein>
    <submittedName>
        <fullName evidence="2">Uncharacterized protein</fullName>
    </submittedName>
</protein>
<name>A0A0W8G4G6_9ZZZZ</name>
<evidence type="ECO:0000313" key="2">
    <source>
        <dbReference type="EMBL" id="KUG27974.1"/>
    </source>
</evidence>
<keyword evidence="1" id="KW-0472">Membrane</keyword>
<keyword evidence="1" id="KW-1133">Transmembrane helix</keyword>
<accession>A0A0W8G4G6</accession>
<proteinExistence type="predicted"/>
<organism evidence="2">
    <name type="scientific">hydrocarbon metagenome</name>
    <dbReference type="NCBI Taxonomy" id="938273"/>
    <lineage>
        <taxon>unclassified sequences</taxon>
        <taxon>metagenomes</taxon>
        <taxon>ecological metagenomes</taxon>
    </lineage>
</organism>
<gene>
    <name evidence="2" type="ORF">ASZ90_002165</name>
</gene>
<reference evidence="2" key="1">
    <citation type="journal article" date="2015" name="Proc. Natl. Acad. Sci. U.S.A.">
        <title>Networks of energetic and metabolic interactions define dynamics in microbial communities.</title>
        <authorList>
            <person name="Embree M."/>
            <person name="Liu J.K."/>
            <person name="Al-Bassam M.M."/>
            <person name="Zengler K."/>
        </authorList>
    </citation>
    <scope>NUCLEOTIDE SEQUENCE</scope>
</reference>
<comment type="caution">
    <text evidence="2">The sequence shown here is derived from an EMBL/GenBank/DDBJ whole genome shotgun (WGS) entry which is preliminary data.</text>
</comment>
<keyword evidence="1" id="KW-0812">Transmembrane</keyword>
<evidence type="ECO:0000256" key="1">
    <source>
        <dbReference type="SAM" id="Phobius"/>
    </source>
</evidence>
<sequence length="45" mass="4833">MPGRTSDEPGRTAMLGMLFLGFVLGTASALFLCEVWFSARGGRPQ</sequence>
<dbReference type="AlphaFoldDB" id="A0A0W8G4G6"/>